<dbReference type="GO" id="GO:0008081">
    <property type="term" value="F:phosphoric diester hydrolase activity"/>
    <property type="evidence" value="ECO:0007669"/>
    <property type="project" value="InterPro"/>
</dbReference>
<name>A0A923RWE6_9FIRM</name>
<dbReference type="InterPro" id="IPR017946">
    <property type="entry name" value="PLC-like_Pdiesterase_TIM-brl"/>
</dbReference>
<evidence type="ECO:0000313" key="2">
    <source>
        <dbReference type="Proteomes" id="UP000606499"/>
    </source>
</evidence>
<dbReference type="Proteomes" id="UP000606499">
    <property type="component" value="Unassembled WGS sequence"/>
</dbReference>
<proteinExistence type="predicted"/>
<dbReference type="SUPFAM" id="SSF51695">
    <property type="entry name" value="PLC-like phosphodiesterases"/>
    <property type="match status" value="1"/>
</dbReference>
<dbReference type="Gene3D" id="3.20.20.190">
    <property type="entry name" value="Phosphatidylinositol (PI) phosphodiesterase"/>
    <property type="match status" value="1"/>
</dbReference>
<sequence>MVLYYTNKEIFVLSAVGCMDTEPDGLESILAGNEEGAKGCCLSVDMTADGIAVLSSDGYCVANDGTRLSITDYSYAELHQAAPQLVPAGQAIELARTCRAKIAITVHNQTLLPQLRITLRHSEWLDNTIFVGLGLVEAARIAVANPDLHIMGELPALPDNIDALVRAAQTTGLFGLRAAAGDLTPALLSACRRAGLFTMSLPTNDERTLAGLIRSGVNFIETARPDITSMLLPAGEAEPHQIPLMRF</sequence>
<gene>
    <name evidence="1" type="ORF">H8S45_11145</name>
</gene>
<dbReference type="GO" id="GO:0006629">
    <property type="term" value="P:lipid metabolic process"/>
    <property type="evidence" value="ECO:0007669"/>
    <property type="project" value="InterPro"/>
</dbReference>
<protein>
    <submittedName>
        <fullName evidence="1">Uncharacterized protein</fullName>
    </submittedName>
</protein>
<comment type="caution">
    <text evidence="1">The sequence shown here is derived from an EMBL/GenBank/DDBJ whole genome shotgun (WGS) entry which is preliminary data.</text>
</comment>
<dbReference type="AlphaFoldDB" id="A0A923RWE6"/>
<dbReference type="EMBL" id="JACOPL010000010">
    <property type="protein sequence ID" value="MBC5726012.1"/>
    <property type="molecule type" value="Genomic_DNA"/>
</dbReference>
<reference evidence="1" key="1">
    <citation type="submission" date="2020-08" db="EMBL/GenBank/DDBJ databases">
        <title>Genome public.</title>
        <authorList>
            <person name="Liu C."/>
            <person name="Sun Q."/>
        </authorList>
    </citation>
    <scope>NUCLEOTIDE SEQUENCE</scope>
    <source>
        <strain evidence="1">NSJ-28</strain>
    </source>
</reference>
<accession>A0A923RWE6</accession>
<keyword evidence="2" id="KW-1185">Reference proteome</keyword>
<evidence type="ECO:0000313" key="1">
    <source>
        <dbReference type="EMBL" id="MBC5726012.1"/>
    </source>
</evidence>
<organism evidence="1 2">
    <name type="scientific">Agathobaculum faecis</name>
    <dbReference type="NCBI Taxonomy" id="2763013"/>
    <lineage>
        <taxon>Bacteria</taxon>
        <taxon>Bacillati</taxon>
        <taxon>Bacillota</taxon>
        <taxon>Clostridia</taxon>
        <taxon>Eubacteriales</taxon>
        <taxon>Butyricicoccaceae</taxon>
        <taxon>Agathobaculum</taxon>
    </lineage>
</organism>
<dbReference type="RefSeq" id="WP_107631292.1">
    <property type="nucleotide sequence ID" value="NZ_JACOPL010000010.1"/>
</dbReference>